<evidence type="ECO:0000313" key="3">
    <source>
        <dbReference type="Proteomes" id="UP001221142"/>
    </source>
</evidence>
<protein>
    <submittedName>
        <fullName evidence="2">Uncharacterized protein</fullName>
    </submittedName>
</protein>
<accession>A0AAD7C3L3</accession>
<keyword evidence="3" id="KW-1185">Reference proteome</keyword>
<feature type="region of interest" description="Disordered" evidence="1">
    <location>
        <begin position="1"/>
        <end position="98"/>
    </location>
</feature>
<feature type="compositionally biased region" description="Basic residues" evidence="1">
    <location>
        <begin position="37"/>
        <end position="47"/>
    </location>
</feature>
<name>A0AAD7C3L3_9AGAR</name>
<reference evidence="2" key="1">
    <citation type="submission" date="2023-03" db="EMBL/GenBank/DDBJ databases">
        <title>Massive genome expansion in bonnet fungi (Mycena s.s.) driven by repeated elements and novel gene families across ecological guilds.</title>
        <authorList>
            <consortium name="Lawrence Berkeley National Laboratory"/>
            <person name="Harder C.B."/>
            <person name="Miyauchi S."/>
            <person name="Viragh M."/>
            <person name="Kuo A."/>
            <person name="Thoen E."/>
            <person name="Andreopoulos B."/>
            <person name="Lu D."/>
            <person name="Skrede I."/>
            <person name="Drula E."/>
            <person name="Henrissat B."/>
            <person name="Morin E."/>
            <person name="Kohler A."/>
            <person name="Barry K."/>
            <person name="LaButti K."/>
            <person name="Morin E."/>
            <person name="Salamov A."/>
            <person name="Lipzen A."/>
            <person name="Mereny Z."/>
            <person name="Hegedus B."/>
            <person name="Baldrian P."/>
            <person name="Stursova M."/>
            <person name="Weitz H."/>
            <person name="Taylor A."/>
            <person name="Grigoriev I.V."/>
            <person name="Nagy L.G."/>
            <person name="Martin F."/>
            <person name="Kauserud H."/>
        </authorList>
    </citation>
    <scope>NUCLEOTIDE SEQUENCE</scope>
    <source>
        <strain evidence="2">9284</strain>
    </source>
</reference>
<sequence length="721" mass="81313">MASRSRSTPPRGRTQSRSSSTQRHRSSSHGQSESRSPRRRTPSHSRSRSPPPRIARRVVDLDEDREEWENEEDKVLELEGVGTTSHRSRNPHKPSVPVRKHVGRTRVGMRAVQTTKRIAKNDRLDKLKWELHKLEKERDARFVELAAEFGMKKEEVHRRAMGAALGKHKHKSGVYNAKMSWIAKNMVNKGMRSVFLTHRPVGTKLRMPAVRRMVEADPSLWEQITPEMEKEILAAHKATRETQINGTRANNLACQITAKKTVDSIGDQIISLTERTGVIGCAFFTHTNAHDKTTTYWVESDAASDFIPHAFKKSIPDMMQMYELWALSRDKVSQNKELQGLQQECRDMIKTNYLLVRKATLGRVEFVKYIEVHVKKQGVGLVNWPKEVPFLPAGQIGALPTIKILHEALKSGKCHWKKLDARQKEKLIEQHEDMLASGEIKTKSSKKGGKGKGGARSSQRKEVDDSDVEMGVGSDNEEEEEEEDWEMVQGRARGSEQRERLLALVAKKKKAAKAAELKTKRSGKGRKEKDKKKTSSKSAASKQVERPAKKTQRRSRDDEEEEAEVPGGKRKRRVGEDEGEKSKATKRAKGRDAAMEHCAPPKPRALHKPDQRRNKSPPRRKETPPPPPRNDTPPPPPRNDTPPRPRNDTPPHPRNDTPPPPRKDTPPPPPRNDTLPPPPCNESAPAPPPTKSAPKLNGVKGRKGRGPPGLRQLPADFVEEE</sequence>
<dbReference type="EMBL" id="JARKIF010000005">
    <property type="protein sequence ID" value="KAJ7638256.1"/>
    <property type="molecule type" value="Genomic_DNA"/>
</dbReference>
<dbReference type="AlphaFoldDB" id="A0AAD7C3L3"/>
<feature type="compositionally biased region" description="Acidic residues" evidence="1">
    <location>
        <begin position="61"/>
        <end position="74"/>
    </location>
</feature>
<feature type="compositionally biased region" description="Basic residues" evidence="1">
    <location>
        <begin position="86"/>
        <end position="98"/>
    </location>
</feature>
<feature type="compositionally biased region" description="Acidic residues" evidence="1">
    <location>
        <begin position="475"/>
        <end position="486"/>
    </location>
</feature>
<feature type="compositionally biased region" description="Pro residues" evidence="1">
    <location>
        <begin position="666"/>
        <end position="691"/>
    </location>
</feature>
<proteinExistence type="predicted"/>
<comment type="caution">
    <text evidence="2">The sequence shown here is derived from an EMBL/GenBank/DDBJ whole genome shotgun (WGS) entry which is preliminary data.</text>
</comment>
<feature type="compositionally biased region" description="Basic and acidic residues" evidence="1">
    <location>
        <begin position="574"/>
        <end position="583"/>
    </location>
</feature>
<feature type="compositionally biased region" description="Low complexity" evidence="1">
    <location>
        <begin position="1"/>
        <end position="21"/>
    </location>
</feature>
<feature type="region of interest" description="Disordered" evidence="1">
    <location>
        <begin position="433"/>
        <end position="721"/>
    </location>
</feature>
<feature type="compositionally biased region" description="Pro residues" evidence="1">
    <location>
        <begin position="624"/>
        <end position="640"/>
    </location>
</feature>
<feature type="compositionally biased region" description="Basic and acidic residues" evidence="1">
    <location>
        <begin position="641"/>
        <end position="665"/>
    </location>
</feature>
<feature type="compositionally biased region" description="Basic and acidic residues" evidence="1">
    <location>
        <begin position="513"/>
        <end position="533"/>
    </location>
</feature>
<evidence type="ECO:0000313" key="2">
    <source>
        <dbReference type="EMBL" id="KAJ7638256.1"/>
    </source>
</evidence>
<feature type="compositionally biased region" description="Basic and acidic residues" evidence="1">
    <location>
        <begin position="607"/>
        <end position="623"/>
    </location>
</feature>
<dbReference type="Proteomes" id="UP001221142">
    <property type="component" value="Unassembled WGS sequence"/>
</dbReference>
<gene>
    <name evidence="2" type="ORF">FB45DRAFT_1023055</name>
</gene>
<organism evidence="2 3">
    <name type="scientific">Roridomyces roridus</name>
    <dbReference type="NCBI Taxonomy" id="1738132"/>
    <lineage>
        <taxon>Eukaryota</taxon>
        <taxon>Fungi</taxon>
        <taxon>Dikarya</taxon>
        <taxon>Basidiomycota</taxon>
        <taxon>Agaricomycotina</taxon>
        <taxon>Agaricomycetes</taxon>
        <taxon>Agaricomycetidae</taxon>
        <taxon>Agaricales</taxon>
        <taxon>Marasmiineae</taxon>
        <taxon>Mycenaceae</taxon>
        <taxon>Roridomyces</taxon>
    </lineage>
</organism>
<evidence type="ECO:0000256" key="1">
    <source>
        <dbReference type="SAM" id="MobiDB-lite"/>
    </source>
</evidence>